<evidence type="ECO:0000313" key="2">
    <source>
        <dbReference type="Proteomes" id="UP000198802"/>
    </source>
</evidence>
<accession>A0A0S4QW67</accession>
<dbReference type="AlphaFoldDB" id="A0A0S4QW67"/>
<keyword evidence="2" id="KW-1185">Reference proteome</keyword>
<proteinExistence type="predicted"/>
<sequence>MAIFYTADLQFGHRGLVVRRYRRYRPWETVDEHDAPEATIALPLNGNADDGPL</sequence>
<dbReference type="Proteomes" id="UP000198802">
    <property type="component" value="Unassembled WGS sequence"/>
</dbReference>
<reference evidence="2" key="1">
    <citation type="submission" date="2015-11" db="EMBL/GenBank/DDBJ databases">
        <authorList>
            <person name="Varghese N."/>
        </authorList>
    </citation>
    <scope>NUCLEOTIDE SEQUENCE [LARGE SCALE GENOMIC DNA]</scope>
    <source>
        <strain evidence="2">DSM 45899</strain>
    </source>
</reference>
<dbReference type="RefSeq" id="WP_165615839.1">
    <property type="nucleotide sequence ID" value="NZ_FAOZ01000029.1"/>
</dbReference>
<organism evidence="1 2">
    <name type="scientific">Parafrankia irregularis</name>
    <dbReference type="NCBI Taxonomy" id="795642"/>
    <lineage>
        <taxon>Bacteria</taxon>
        <taxon>Bacillati</taxon>
        <taxon>Actinomycetota</taxon>
        <taxon>Actinomycetes</taxon>
        <taxon>Frankiales</taxon>
        <taxon>Frankiaceae</taxon>
        <taxon>Parafrankia</taxon>
    </lineage>
</organism>
<gene>
    <name evidence="1" type="ORF">Ga0074812_12975</name>
</gene>
<dbReference type="EMBL" id="FAOZ01000029">
    <property type="protein sequence ID" value="CUU59604.1"/>
    <property type="molecule type" value="Genomic_DNA"/>
</dbReference>
<evidence type="ECO:0000313" key="1">
    <source>
        <dbReference type="EMBL" id="CUU59604.1"/>
    </source>
</evidence>
<name>A0A0S4QW67_9ACTN</name>
<protein>
    <submittedName>
        <fullName evidence="1">Uncharacterized protein</fullName>
    </submittedName>
</protein>